<feature type="signal peptide" evidence="3">
    <location>
        <begin position="1"/>
        <end position="16"/>
    </location>
</feature>
<evidence type="ECO:0000259" key="4">
    <source>
        <dbReference type="Pfam" id="PF00135"/>
    </source>
</evidence>
<proteinExistence type="inferred from homology"/>
<dbReference type="InterPro" id="IPR002018">
    <property type="entry name" value="CarbesteraseB"/>
</dbReference>
<dbReference type="KEGG" id="soy:115878367"/>
<organism evidence="5 6">
    <name type="scientific">Sitophilus oryzae</name>
    <name type="common">Rice weevil</name>
    <name type="synonym">Curculio oryzae</name>
    <dbReference type="NCBI Taxonomy" id="7048"/>
    <lineage>
        <taxon>Eukaryota</taxon>
        <taxon>Metazoa</taxon>
        <taxon>Ecdysozoa</taxon>
        <taxon>Arthropoda</taxon>
        <taxon>Hexapoda</taxon>
        <taxon>Insecta</taxon>
        <taxon>Pterygota</taxon>
        <taxon>Neoptera</taxon>
        <taxon>Endopterygota</taxon>
        <taxon>Coleoptera</taxon>
        <taxon>Polyphaga</taxon>
        <taxon>Cucujiformia</taxon>
        <taxon>Curculionidae</taxon>
        <taxon>Dryophthorinae</taxon>
        <taxon>Sitophilus</taxon>
    </lineage>
</organism>
<dbReference type="AlphaFoldDB" id="A0A6J2XJ38"/>
<protein>
    <submittedName>
        <fullName evidence="6">Liver carboxylesterase 1</fullName>
    </submittedName>
</protein>
<dbReference type="Proteomes" id="UP000504635">
    <property type="component" value="Unplaced"/>
</dbReference>
<evidence type="ECO:0000256" key="3">
    <source>
        <dbReference type="SAM" id="SignalP"/>
    </source>
</evidence>
<dbReference type="Gene3D" id="3.40.50.1820">
    <property type="entry name" value="alpha/beta hydrolase"/>
    <property type="match status" value="1"/>
</dbReference>
<comment type="similarity">
    <text evidence="1">Belongs to the type-B carboxylesterase/lipase family.</text>
</comment>
<dbReference type="Pfam" id="PF00135">
    <property type="entry name" value="COesterase"/>
    <property type="match status" value="1"/>
</dbReference>
<dbReference type="SUPFAM" id="SSF53474">
    <property type="entry name" value="alpha/beta-Hydrolases"/>
    <property type="match status" value="1"/>
</dbReference>
<feature type="domain" description="Carboxylesterase type B" evidence="4">
    <location>
        <begin position="47"/>
        <end position="602"/>
    </location>
</feature>
<dbReference type="InterPro" id="IPR051093">
    <property type="entry name" value="Neuroligin/BSAL"/>
</dbReference>
<gene>
    <name evidence="6" type="primary">LOC115878367</name>
</gene>
<evidence type="ECO:0000256" key="1">
    <source>
        <dbReference type="ARBA" id="ARBA00005964"/>
    </source>
</evidence>
<evidence type="ECO:0000313" key="5">
    <source>
        <dbReference type="Proteomes" id="UP000504635"/>
    </source>
</evidence>
<accession>A0A6J2XJ38</accession>
<dbReference type="InParanoid" id="A0A6J2XJ38"/>
<feature type="chain" id="PRO_5027000111" evidence="3">
    <location>
        <begin position="17"/>
        <end position="662"/>
    </location>
</feature>
<keyword evidence="5" id="KW-1185">Reference proteome</keyword>
<dbReference type="PANTHER" id="PTHR43903">
    <property type="entry name" value="NEUROLIGIN"/>
    <property type="match status" value="1"/>
</dbReference>
<reference evidence="6" key="1">
    <citation type="submission" date="2025-08" db="UniProtKB">
        <authorList>
            <consortium name="RefSeq"/>
        </authorList>
    </citation>
    <scope>IDENTIFICATION</scope>
    <source>
        <tissue evidence="6">Gonads</tissue>
    </source>
</reference>
<dbReference type="OrthoDB" id="408631at2759"/>
<keyword evidence="2" id="KW-0325">Glycoprotein</keyword>
<dbReference type="InterPro" id="IPR029058">
    <property type="entry name" value="AB_hydrolase_fold"/>
</dbReference>
<dbReference type="GeneID" id="115878367"/>
<evidence type="ECO:0000313" key="6">
    <source>
        <dbReference type="RefSeq" id="XP_030750699.1"/>
    </source>
</evidence>
<evidence type="ECO:0000256" key="2">
    <source>
        <dbReference type="ARBA" id="ARBA00023180"/>
    </source>
</evidence>
<name>A0A6J2XJ38_SITOR</name>
<keyword evidence="3" id="KW-0732">Signal</keyword>
<dbReference type="RefSeq" id="XP_030750699.1">
    <property type="nucleotide sequence ID" value="XM_030894839.1"/>
</dbReference>
<sequence>MFIPFFFLLIIKIVLCDVPVHHRVRRIVGGSPANYPPYDDPVVYIRFNGKAAKITGVRDFPHYVFKGIRYAEPPIKSDRFLRPKQKFLEGEVNATTFSPPCIQPLPGRNRVIGSEDCLSLNVFTPDLPSGTEGLPVIVWIHGGGFRYGSASQYGVRHLVGQRLVVVSIQYRLGSLGFLSTGSKHMPGNVALWDMALAVQWVRNYIGFFGGNPHKIVVMGHDTGASSALLVTLSKIAKGMPSAVIAMSGTAVSRWAVDNAPVNTAREIAEENGCPTQNDITMVRCLQQVPADLIIKKDSNIEFNKLQNDGFVSGMNGRTGARPVAEGTNDDRSLPGFIEYDPVESMYKRSNPHIPLLTGVTKDETKKAVNGHFKEDIVKRLSSIPNFLSKVLVSELQNMVVWNKLTGKDGLLGNISLGIVDKNGKLELGSLRNVLPNNFDNYLKVKSNDIKGQLDKIAEVTADALFNVPAFLTAQLWAGSQTFLYSFEHAGRMNKGSSFLKGLPLIGNSSTDDNNNIVGHGDELAYLFDAQDIDGNPLPYQTPTDDDVKVRNIFLRMINDFVRHGEITVNGEKAQSFNGVENNYIQIGPKPKLANKFRFCQMALWTNIGERLKSSSCQFLNAIGLTPDLPGLNLMYNKNNRGNNPTGGILGQQTKQGGLNIFG</sequence>